<organism evidence="1 2">
    <name type="scientific">Candidatus Eisenbergiella pullistercoris</name>
    <dbReference type="NCBI Taxonomy" id="2838555"/>
    <lineage>
        <taxon>Bacteria</taxon>
        <taxon>Bacillati</taxon>
        <taxon>Bacillota</taxon>
        <taxon>Clostridia</taxon>
        <taxon>Lachnospirales</taxon>
        <taxon>Lachnospiraceae</taxon>
        <taxon>Eisenbergiella</taxon>
    </lineage>
</organism>
<dbReference type="EMBL" id="DXDD01000107">
    <property type="protein sequence ID" value="HIY60772.1"/>
    <property type="molecule type" value="Genomic_DNA"/>
</dbReference>
<gene>
    <name evidence="1" type="ORF">H9831_08855</name>
</gene>
<reference evidence="1" key="2">
    <citation type="submission" date="2021-04" db="EMBL/GenBank/DDBJ databases">
        <authorList>
            <person name="Gilroy R."/>
        </authorList>
    </citation>
    <scope>NUCLEOTIDE SEQUENCE</scope>
    <source>
        <strain evidence="1">ChiSxjej3B15-24422</strain>
    </source>
</reference>
<evidence type="ECO:0000313" key="2">
    <source>
        <dbReference type="Proteomes" id="UP000824007"/>
    </source>
</evidence>
<evidence type="ECO:0000313" key="1">
    <source>
        <dbReference type="EMBL" id="HIY60772.1"/>
    </source>
</evidence>
<reference evidence="1" key="1">
    <citation type="journal article" date="2021" name="PeerJ">
        <title>Extensive microbial diversity within the chicken gut microbiome revealed by metagenomics and culture.</title>
        <authorList>
            <person name="Gilroy R."/>
            <person name="Ravi A."/>
            <person name="Getino M."/>
            <person name="Pursley I."/>
            <person name="Horton D.L."/>
            <person name="Alikhan N.F."/>
            <person name="Baker D."/>
            <person name="Gharbi K."/>
            <person name="Hall N."/>
            <person name="Watson M."/>
            <person name="Adriaenssens E.M."/>
            <person name="Foster-Nyarko E."/>
            <person name="Jarju S."/>
            <person name="Secka A."/>
            <person name="Antonio M."/>
            <person name="Oren A."/>
            <person name="Chaudhuri R.R."/>
            <person name="La Ragione R."/>
            <person name="Hildebrand F."/>
            <person name="Pallen M.J."/>
        </authorList>
    </citation>
    <scope>NUCLEOTIDE SEQUENCE</scope>
    <source>
        <strain evidence="1">ChiSxjej3B15-24422</strain>
    </source>
</reference>
<sequence>MTTEEKLKHFMDVTTQKVNEENAQALEEYENGLEKVFADYKENAARKAELSLKLKEESLEKQKNAEVARRQMEIREETGRLQKELTEKIFAEVKGKLERYMGTGDYERYLIAQVRAAKEFAGDDEIQIYIDPADIDKKNSIAAAANTTVMVSKYGFGGGIRAVIRSRGILIDQSFETKVKEAAEGFVFHL</sequence>
<comment type="caution">
    <text evidence="1">The sequence shown here is derived from an EMBL/GenBank/DDBJ whole genome shotgun (WGS) entry which is preliminary data.</text>
</comment>
<dbReference type="Proteomes" id="UP000824007">
    <property type="component" value="Unassembled WGS sequence"/>
</dbReference>
<protein>
    <submittedName>
        <fullName evidence="1">V-type ATP synthase subunit E</fullName>
    </submittedName>
</protein>
<accession>A0A9D2C605</accession>
<dbReference type="SUPFAM" id="SSF160527">
    <property type="entry name" value="V-type ATPase subunit E-like"/>
    <property type="match status" value="1"/>
</dbReference>
<proteinExistence type="predicted"/>
<dbReference type="AlphaFoldDB" id="A0A9D2C605"/>
<name>A0A9D2C605_9FIRM</name>